<feature type="compositionally biased region" description="Polar residues" evidence="6">
    <location>
        <begin position="139"/>
        <end position="149"/>
    </location>
</feature>
<sequence length="202" mass="22031">MLSLFLIRGPHAGASVDWKFGEQIAQLDLSPTWAFGVRWSPSGKTLAYAGHSSMIYFVDDVEGSPAAQNLALRDLPLRDILFVSEKMAIGVGFDCNPLIFAADETGLWSFVRYLDERKVTPSTSKASQLSEALGKLYGQSRQGSSSDTVEPSKPRGGAHENCITCIVPLRKGSESIVKRFSTSGLDGKIVVWDLENHITIPK</sequence>
<dbReference type="Gramene" id="TuG1812G0600004202.01.T02">
    <property type="protein sequence ID" value="TuG1812G0600004202.01.T02"/>
    <property type="gene ID" value="TuG1812G0600004202.01"/>
</dbReference>
<evidence type="ECO:0000256" key="3">
    <source>
        <dbReference type="ARBA" id="ARBA00022574"/>
    </source>
</evidence>
<feature type="region of interest" description="Disordered" evidence="6">
    <location>
        <begin position="137"/>
        <end position="157"/>
    </location>
</feature>
<dbReference type="InterPro" id="IPR036322">
    <property type="entry name" value="WD40_repeat_dom_sf"/>
</dbReference>
<dbReference type="GO" id="GO:0034314">
    <property type="term" value="P:Arp2/3 complex-mediated actin nucleation"/>
    <property type="evidence" value="ECO:0007669"/>
    <property type="project" value="InterPro"/>
</dbReference>
<reference evidence="7" key="3">
    <citation type="submission" date="2022-06" db="UniProtKB">
        <authorList>
            <consortium name="EnsemblPlants"/>
        </authorList>
    </citation>
    <scope>IDENTIFICATION</scope>
</reference>
<dbReference type="GO" id="GO:0005885">
    <property type="term" value="C:Arp2/3 protein complex"/>
    <property type="evidence" value="ECO:0007669"/>
    <property type="project" value="InterPro"/>
</dbReference>
<dbReference type="PANTHER" id="PTHR10709:SF2">
    <property type="entry name" value="ACTIN-RELATED PROTEIN 2_3 COMPLEX SUBUNIT"/>
    <property type="match status" value="1"/>
</dbReference>
<protein>
    <recommendedName>
        <fullName evidence="9">Actin-related protein 2/3 complex subunit 1B</fullName>
    </recommendedName>
</protein>
<dbReference type="Gene3D" id="2.130.10.10">
    <property type="entry name" value="YVTN repeat-like/Quinoprotein amine dehydrogenase"/>
    <property type="match status" value="1"/>
</dbReference>
<name>A0A8R7UZA5_TRIUA</name>
<dbReference type="InterPro" id="IPR015943">
    <property type="entry name" value="WD40/YVTN_repeat-like_dom_sf"/>
</dbReference>
<keyword evidence="2" id="KW-0963">Cytoplasm</keyword>
<dbReference type="PANTHER" id="PTHR10709">
    <property type="entry name" value="ACTIN-RELATED PROTEIN 2/3 COMPLEX SUBUNIT 1"/>
    <property type="match status" value="1"/>
</dbReference>
<gene>
    <name evidence="7" type="primary">LOC125515458</name>
</gene>
<dbReference type="InterPro" id="IPR017383">
    <property type="entry name" value="ARPC1"/>
</dbReference>
<evidence type="ECO:0000256" key="2">
    <source>
        <dbReference type="ARBA" id="ARBA00022490"/>
    </source>
</evidence>
<evidence type="ECO:0008006" key="9">
    <source>
        <dbReference type="Google" id="ProtNLM"/>
    </source>
</evidence>
<dbReference type="GO" id="GO:0005737">
    <property type="term" value="C:cytoplasm"/>
    <property type="evidence" value="ECO:0007669"/>
    <property type="project" value="UniProtKB-SubCell"/>
</dbReference>
<keyword evidence="5" id="KW-0206">Cytoskeleton</keyword>
<dbReference type="AlphaFoldDB" id="A0A8R7UZA5"/>
<proteinExistence type="predicted"/>
<organism evidence="7 8">
    <name type="scientific">Triticum urartu</name>
    <name type="common">Red wild einkorn</name>
    <name type="synonym">Crithodium urartu</name>
    <dbReference type="NCBI Taxonomy" id="4572"/>
    <lineage>
        <taxon>Eukaryota</taxon>
        <taxon>Viridiplantae</taxon>
        <taxon>Streptophyta</taxon>
        <taxon>Embryophyta</taxon>
        <taxon>Tracheophyta</taxon>
        <taxon>Spermatophyta</taxon>
        <taxon>Magnoliopsida</taxon>
        <taxon>Liliopsida</taxon>
        <taxon>Poales</taxon>
        <taxon>Poaceae</taxon>
        <taxon>BOP clade</taxon>
        <taxon>Pooideae</taxon>
        <taxon>Triticodae</taxon>
        <taxon>Triticeae</taxon>
        <taxon>Triticinae</taxon>
        <taxon>Triticum</taxon>
    </lineage>
</organism>
<dbReference type="EnsemblPlants" id="TuG1812G0600004202.01.T02">
    <property type="protein sequence ID" value="TuG1812G0600004202.01.T02"/>
    <property type="gene ID" value="TuG1812G0600004202.01"/>
</dbReference>
<comment type="subcellular location">
    <subcellularLocation>
        <location evidence="1">Cytoplasm</location>
    </subcellularLocation>
</comment>
<dbReference type="GO" id="GO:0051015">
    <property type="term" value="F:actin filament binding"/>
    <property type="evidence" value="ECO:0007669"/>
    <property type="project" value="TreeGrafter"/>
</dbReference>
<evidence type="ECO:0000256" key="5">
    <source>
        <dbReference type="ARBA" id="ARBA00023212"/>
    </source>
</evidence>
<reference evidence="8" key="1">
    <citation type="journal article" date="2013" name="Nature">
        <title>Draft genome of the wheat A-genome progenitor Triticum urartu.</title>
        <authorList>
            <person name="Ling H.Q."/>
            <person name="Zhao S."/>
            <person name="Liu D."/>
            <person name="Wang J."/>
            <person name="Sun H."/>
            <person name="Zhang C."/>
            <person name="Fan H."/>
            <person name="Li D."/>
            <person name="Dong L."/>
            <person name="Tao Y."/>
            <person name="Gao C."/>
            <person name="Wu H."/>
            <person name="Li Y."/>
            <person name="Cui Y."/>
            <person name="Guo X."/>
            <person name="Zheng S."/>
            <person name="Wang B."/>
            <person name="Yu K."/>
            <person name="Liang Q."/>
            <person name="Yang W."/>
            <person name="Lou X."/>
            <person name="Chen J."/>
            <person name="Feng M."/>
            <person name="Jian J."/>
            <person name="Zhang X."/>
            <person name="Luo G."/>
            <person name="Jiang Y."/>
            <person name="Liu J."/>
            <person name="Wang Z."/>
            <person name="Sha Y."/>
            <person name="Zhang B."/>
            <person name="Wu H."/>
            <person name="Tang D."/>
            <person name="Shen Q."/>
            <person name="Xue P."/>
            <person name="Zou S."/>
            <person name="Wang X."/>
            <person name="Liu X."/>
            <person name="Wang F."/>
            <person name="Yang Y."/>
            <person name="An X."/>
            <person name="Dong Z."/>
            <person name="Zhang K."/>
            <person name="Zhang X."/>
            <person name="Luo M.C."/>
            <person name="Dvorak J."/>
            <person name="Tong Y."/>
            <person name="Wang J."/>
            <person name="Yang H."/>
            <person name="Li Z."/>
            <person name="Wang D."/>
            <person name="Zhang A."/>
            <person name="Wang J."/>
        </authorList>
    </citation>
    <scope>NUCLEOTIDE SEQUENCE</scope>
    <source>
        <strain evidence="8">cv. G1812</strain>
    </source>
</reference>
<evidence type="ECO:0000256" key="6">
    <source>
        <dbReference type="SAM" id="MobiDB-lite"/>
    </source>
</evidence>
<evidence type="ECO:0000256" key="1">
    <source>
        <dbReference type="ARBA" id="ARBA00004496"/>
    </source>
</evidence>
<evidence type="ECO:0000313" key="8">
    <source>
        <dbReference type="Proteomes" id="UP000015106"/>
    </source>
</evidence>
<evidence type="ECO:0000256" key="4">
    <source>
        <dbReference type="ARBA" id="ARBA00022737"/>
    </source>
</evidence>
<dbReference type="Proteomes" id="UP000015106">
    <property type="component" value="Chromosome 6"/>
</dbReference>
<keyword evidence="8" id="KW-1185">Reference proteome</keyword>
<evidence type="ECO:0000313" key="7">
    <source>
        <dbReference type="EnsemblPlants" id="TuG1812G0600004202.01.T02"/>
    </source>
</evidence>
<keyword evidence="4" id="KW-0677">Repeat</keyword>
<keyword evidence="3" id="KW-0853">WD repeat</keyword>
<dbReference type="SUPFAM" id="SSF50978">
    <property type="entry name" value="WD40 repeat-like"/>
    <property type="match status" value="1"/>
</dbReference>
<accession>A0A8R7UZA5</accession>
<reference evidence="7" key="2">
    <citation type="submission" date="2018-03" db="EMBL/GenBank/DDBJ databases">
        <title>The Triticum urartu genome reveals the dynamic nature of wheat genome evolution.</title>
        <authorList>
            <person name="Ling H."/>
            <person name="Ma B."/>
            <person name="Shi X."/>
            <person name="Liu H."/>
            <person name="Dong L."/>
            <person name="Sun H."/>
            <person name="Cao Y."/>
            <person name="Gao Q."/>
            <person name="Zheng S."/>
            <person name="Li Y."/>
            <person name="Yu Y."/>
            <person name="Du H."/>
            <person name="Qi M."/>
            <person name="Li Y."/>
            <person name="Yu H."/>
            <person name="Cui Y."/>
            <person name="Wang N."/>
            <person name="Chen C."/>
            <person name="Wu H."/>
            <person name="Zhao Y."/>
            <person name="Zhang J."/>
            <person name="Li Y."/>
            <person name="Zhou W."/>
            <person name="Zhang B."/>
            <person name="Hu W."/>
            <person name="Eijk M."/>
            <person name="Tang J."/>
            <person name="Witsenboer H."/>
            <person name="Zhao S."/>
            <person name="Li Z."/>
            <person name="Zhang A."/>
            <person name="Wang D."/>
            <person name="Liang C."/>
        </authorList>
    </citation>
    <scope>NUCLEOTIDE SEQUENCE [LARGE SCALE GENOMIC DNA]</scope>
    <source>
        <strain evidence="7">cv. G1812</strain>
    </source>
</reference>